<dbReference type="RefSeq" id="WP_085836365.1">
    <property type="nucleotide sequence ID" value="NZ_FWFS01000005.1"/>
</dbReference>
<evidence type="ECO:0000313" key="4">
    <source>
        <dbReference type="EMBL" id="SLN42130.1"/>
    </source>
</evidence>
<keyword evidence="2" id="KW-0472">Membrane</keyword>
<sequence>MAKNLMGGVVTGLAAAGVVLVVAGGVSVVLPGLWTGSDPARPLTADAPQGQGALRAPANDTRAPESQTTQSEALGAPAGGTGQPEGMPEGMQAALPEGADADIATAATPRVAPHALAGGSGGGADPQAASRQDSEATSRQDAETTADSDLASAQDPVRETGADVAQQQIMPSFDLVRLDGDGAAVVAGRAASGAQVSVMSQGVEIARTQADAAGNFVALFDLATESAHALTLSVTDASGNTQLSQGVALVEAAAPQEGGGAPNAPLAQGDTAARAQVGPNADPQAHPKPAPTVLLAQGGAVTVLQNATSAAQSASGDQAEGSAAQTAIDAISYDAAGGVVLSGQAPAGSLVRIYLDTVLIGETGVGSDGRWQFSPDDPAAIAAGTYQLRADAIGPDGAVLSRIQTPFKREDIAQLAQLRLQAETQAQTQAALQARTGETVGETAGEPVAETGAEMGAETGATQSGQALARTAAQSESTGVPVAGASLAGLSAQGQRPQTAAQTQSTKAAKPAKNAAVAAQDGLAQDGQDALTAQASGAAGTGLAETGGDVGTAQPQTRAEVITVQPGNTLWGIASASYGDGFAYVRVFRANEGKITDPDLIYPGQVFTVPPR</sequence>
<accession>A0A1Y5SJW8</accession>
<evidence type="ECO:0000259" key="3">
    <source>
        <dbReference type="PROSITE" id="PS51782"/>
    </source>
</evidence>
<dbReference type="CDD" id="cd00118">
    <property type="entry name" value="LysM"/>
    <property type="match status" value="1"/>
</dbReference>
<feature type="compositionally biased region" description="Low complexity" evidence="1">
    <location>
        <begin position="490"/>
        <end position="519"/>
    </location>
</feature>
<dbReference type="PANTHER" id="PTHR34700:SF4">
    <property type="entry name" value="PHAGE-LIKE ELEMENT PBSX PROTEIN XKDP"/>
    <property type="match status" value="1"/>
</dbReference>
<evidence type="ECO:0000256" key="1">
    <source>
        <dbReference type="SAM" id="MobiDB-lite"/>
    </source>
</evidence>
<dbReference type="Gene3D" id="2.60.40.10">
    <property type="entry name" value="Immunoglobulins"/>
    <property type="match status" value="2"/>
</dbReference>
<gene>
    <name evidence="4" type="ORF">AQS8620_01667</name>
</gene>
<name>A0A1Y5SJW8_9RHOB</name>
<feature type="transmembrane region" description="Helical" evidence="2">
    <location>
        <begin position="12"/>
        <end position="34"/>
    </location>
</feature>
<dbReference type="Pfam" id="PF01476">
    <property type="entry name" value="LysM"/>
    <property type="match status" value="1"/>
</dbReference>
<proteinExistence type="predicted"/>
<keyword evidence="2" id="KW-0812">Transmembrane</keyword>
<dbReference type="SMART" id="SM00257">
    <property type="entry name" value="LysM"/>
    <property type="match status" value="1"/>
</dbReference>
<dbReference type="EMBL" id="FWFS01000005">
    <property type="protein sequence ID" value="SLN42130.1"/>
    <property type="molecule type" value="Genomic_DNA"/>
</dbReference>
<dbReference type="InterPro" id="IPR052196">
    <property type="entry name" value="Bact_Kbp"/>
</dbReference>
<dbReference type="Proteomes" id="UP000193862">
    <property type="component" value="Unassembled WGS sequence"/>
</dbReference>
<dbReference type="AlphaFoldDB" id="A0A1Y5SJW8"/>
<feature type="region of interest" description="Disordered" evidence="1">
    <location>
        <begin position="41"/>
        <end position="92"/>
    </location>
</feature>
<keyword evidence="5" id="KW-1185">Reference proteome</keyword>
<feature type="compositionally biased region" description="Basic and acidic residues" evidence="1">
    <location>
        <begin position="132"/>
        <end position="142"/>
    </location>
</feature>
<dbReference type="Gene3D" id="3.10.350.10">
    <property type="entry name" value="LysM domain"/>
    <property type="match status" value="1"/>
</dbReference>
<organism evidence="4 5">
    <name type="scientific">Aquimixticola soesokkakensis</name>
    <dbReference type="NCBI Taxonomy" id="1519096"/>
    <lineage>
        <taxon>Bacteria</taxon>
        <taxon>Pseudomonadati</taxon>
        <taxon>Pseudomonadota</taxon>
        <taxon>Alphaproteobacteria</taxon>
        <taxon>Rhodobacterales</taxon>
        <taxon>Paracoccaceae</taxon>
        <taxon>Aquimixticola</taxon>
    </lineage>
</organism>
<dbReference type="PANTHER" id="PTHR34700">
    <property type="entry name" value="POTASSIUM BINDING PROTEIN KBP"/>
    <property type="match status" value="1"/>
</dbReference>
<protein>
    <submittedName>
        <fullName evidence="4">LysM domain/BON superfamily protein</fullName>
    </submittedName>
</protein>
<feature type="region of interest" description="Disordered" evidence="1">
    <location>
        <begin position="113"/>
        <end position="164"/>
    </location>
</feature>
<dbReference type="InterPro" id="IPR018392">
    <property type="entry name" value="LysM"/>
</dbReference>
<keyword evidence="2" id="KW-1133">Transmembrane helix</keyword>
<dbReference type="OrthoDB" id="370541at2"/>
<dbReference type="InterPro" id="IPR013783">
    <property type="entry name" value="Ig-like_fold"/>
</dbReference>
<evidence type="ECO:0000313" key="5">
    <source>
        <dbReference type="Proteomes" id="UP000193862"/>
    </source>
</evidence>
<feature type="domain" description="LysM" evidence="3">
    <location>
        <begin position="560"/>
        <end position="609"/>
    </location>
</feature>
<reference evidence="4 5" key="1">
    <citation type="submission" date="2017-03" db="EMBL/GenBank/DDBJ databases">
        <authorList>
            <person name="Afonso C.L."/>
            <person name="Miller P.J."/>
            <person name="Scott M.A."/>
            <person name="Spackman E."/>
            <person name="Goraichik I."/>
            <person name="Dimitrov K.M."/>
            <person name="Suarez D.L."/>
            <person name="Swayne D.E."/>
        </authorList>
    </citation>
    <scope>NUCLEOTIDE SEQUENCE [LARGE SCALE GENOMIC DNA]</scope>
    <source>
        <strain evidence="4 5">CECT 8620</strain>
    </source>
</reference>
<evidence type="ECO:0000256" key="2">
    <source>
        <dbReference type="SAM" id="Phobius"/>
    </source>
</evidence>
<dbReference type="InterPro" id="IPR036779">
    <property type="entry name" value="LysM_dom_sf"/>
</dbReference>
<dbReference type="PROSITE" id="PS51782">
    <property type="entry name" value="LYSM"/>
    <property type="match status" value="1"/>
</dbReference>
<feature type="region of interest" description="Disordered" evidence="1">
    <location>
        <begin position="490"/>
        <end position="520"/>
    </location>
</feature>